<evidence type="ECO:0000313" key="1">
    <source>
        <dbReference type="EMBL" id="ABM29566.1"/>
    </source>
</evidence>
<dbReference type="EMBL" id="CP000527">
    <property type="protein sequence ID" value="ABM29566.1"/>
    <property type="molecule type" value="Genomic_DNA"/>
</dbReference>
<dbReference type="GO" id="GO:0009055">
    <property type="term" value="F:electron transfer activity"/>
    <property type="evidence" value="ECO:0007669"/>
    <property type="project" value="InterPro"/>
</dbReference>
<dbReference type="Proteomes" id="UP000009173">
    <property type="component" value="Chromosome"/>
</dbReference>
<name>A0A0H3ACP1_NITV4</name>
<protein>
    <recommendedName>
        <fullName evidence="3">Cytochrome c domain-containing protein</fullName>
    </recommendedName>
</protein>
<evidence type="ECO:0000313" key="2">
    <source>
        <dbReference type="Proteomes" id="UP000009173"/>
    </source>
</evidence>
<dbReference type="AlphaFoldDB" id="A0A0H3ACP1"/>
<dbReference type="Gene3D" id="1.10.760.10">
    <property type="entry name" value="Cytochrome c-like domain"/>
    <property type="match status" value="1"/>
</dbReference>
<reference evidence="2" key="1">
    <citation type="journal article" date="2009" name="Environ. Microbiol.">
        <title>Contribution of mobile genetic elements to Desulfovibrio vulgaris genome plasticity.</title>
        <authorList>
            <person name="Walker C.B."/>
            <person name="Stolyar S."/>
            <person name="Chivian D."/>
            <person name="Pinel N."/>
            <person name="Gabster J.A."/>
            <person name="Dehal P.S."/>
            <person name="He Z."/>
            <person name="Yang Z.K."/>
            <person name="Yen H.C."/>
            <person name="Zhou J."/>
            <person name="Wall J.D."/>
            <person name="Hazen T.C."/>
            <person name="Arkin A.P."/>
            <person name="Stahl D.A."/>
        </authorList>
    </citation>
    <scope>NUCLEOTIDE SEQUENCE [LARGE SCALE GENOMIC DNA]</scope>
    <source>
        <strain evidence="2">DP4</strain>
    </source>
</reference>
<dbReference type="InterPro" id="IPR036909">
    <property type="entry name" value="Cyt_c-like_dom_sf"/>
</dbReference>
<dbReference type="GO" id="GO:0020037">
    <property type="term" value="F:heme binding"/>
    <property type="evidence" value="ECO:0007669"/>
    <property type="project" value="InterPro"/>
</dbReference>
<organism evidence="1 2">
    <name type="scientific">Nitratidesulfovibrio vulgaris (strain DP4)</name>
    <name type="common">Desulfovibrio vulgaris</name>
    <dbReference type="NCBI Taxonomy" id="391774"/>
    <lineage>
        <taxon>Bacteria</taxon>
        <taxon>Pseudomonadati</taxon>
        <taxon>Thermodesulfobacteriota</taxon>
        <taxon>Desulfovibrionia</taxon>
        <taxon>Desulfovibrionales</taxon>
        <taxon>Desulfovibrionaceae</taxon>
        <taxon>Nitratidesulfovibrio</taxon>
    </lineage>
</organism>
<evidence type="ECO:0008006" key="3">
    <source>
        <dbReference type="Google" id="ProtNLM"/>
    </source>
</evidence>
<proteinExistence type="predicted"/>
<accession>A0A0H3ACP1</accession>
<dbReference type="HOGENOM" id="CLU_176881_0_0_7"/>
<dbReference type="SUPFAM" id="SSF46626">
    <property type="entry name" value="Cytochrome c"/>
    <property type="match status" value="1"/>
</dbReference>
<sequence>MSRHGVVSAVPGRRHPSRCPAMCVGRLISGVVREGACHPFRAVVVVLGLVLFGCAGGGQDRGEEVTMRACRVCHGADRLCAGLGRLDEKGWDEVVGRMVTHGASLTAEERNLAVGWLVSRKPGDKPPCP</sequence>
<dbReference type="KEGG" id="dvl:Dvul_2550"/>
<dbReference type="RefSeq" id="WP_011792920.1">
    <property type="nucleotide sequence ID" value="NC_008751.1"/>
</dbReference>
<gene>
    <name evidence="1" type="ordered locus">Dvul_2550</name>
</gene>